<dbReference type="InterPro" id="IPR015421">
    <property type="entry name" value="PyrdxlP-dep_Trfase_major"/>
</dbReference>
<organism evidence="2 3">
    <name type="scientific">Actinopolyspora saharensis</name>
    <dbReference type="NCBI Taxonomy" id="995062"/>
    <lineage>
        <taxon>Bacteria</taxon>
        <taxon>Bacillati</taxon>
        <taxon>Actinomycetota</taxon>
        <taxon>Actinomycetes</taxon>
        <taxon>Actinopolysporales</taxon>
        <taxon>Actinopolysporaceae</taxon>
        <taxon>Actinopolyspora</taxon>
    </lineage>
</organism>
<protein>
    <submittedName>
        <fullName evidence="2">Selenocysteine lyase/Cysteine desulfurase</fullName>
    </submittedName>
</protein>
<dbReference type="OrthoDB" id="250246at2"/>
<dbReference type="Gene3D" id="3.90.1150.10">
    <property type="entry name" value="Aspartate Aminotransferase, domain 1"/>
    <property type="match status" value="1"/>
</dbReference>
<dbReference type="SUPFAM" id="SSF53383">
    <property type="entry name" value="PLP-dependent transferases"/>
    <property type="match status" value="1"/>
</dbReference>
<dbReference type="RefSeq" id="WP_092522363.1">
    <property type="nucleotide sequence ID" value="NZ_FNKO01000001.1"/>
</dbReference>
<evidence type="ECO:0000313" key="3">
    <source>
        <dbReference type="Proteomes" id="UP000199301"/>
    </source>
</evidence>
<dbReference type="PANTHER" id="PTHR43586:SF21">
    <property type="entry name" value="PYRIDOXAL PHOSPHATE (PLP)-DEPENDENT ASPARTATE AMINOTRANSFERASE SUPERFAMILY"/>
    <property type="match status" value="1"/>
</dbReference>
<dbReference type="EMBL" id="FNKO01000001">
    <property type="protein sequence ID" value="SDQ44190.1"/>
    <property type="molecule type" value="Genomic_DNA"/>
</dbReference>
<evidence type="ECO:0000313" key="2">
    <source>
        <dbReference type="EMBL" id="SDQ44190.1"/>
    </source>
</evidence>
<dbReference type="InterPro" id="IPR000192">
    <property type="entry name" value="Aminotrans_V_dom"/>
</dbReference>
<dbReference type="Pfam" id="PF00266">
    <property type="entry name" value="Aminotran_5"/>
    <property type="match status" value="1"/>
</dbReference>
<accession>A0A1H1AX10</accession>
<dbReference type="InterPro" id="IPR015424">
    <property type="entry name" value="PyrdxlP-dep_Trfase"/>
</dbReference>
<name>A0A1H1AX10_9ACTN</name>
<feature type="domain" description="Aminotransferase class V" evidence="1">
    <location>
        <begin position="46"/>
        <end position="287"/>
    </location>
</feature>
<dbReference type="GO" id="GO:0016829">
    <property type="term" value="F:lyase activity"/>
    <property type="evidence" value="ECO:0007669"/>
    <property type="project" value="UniProtKB-KW"/>
</dbReference>
<dbReference type="AlphaFoldDB" id="A0A1H1AX10"/>
<keyword evidence="3" id="KW-1185">Reference proteome</keyword>
<dbReference type="InterPro" id="IPR015422">
    <property type="entry name" value="PyrdxlP-dep_Trfase_small"/>
</dbReference>
<keyword evidence="2" id="KW-0456">Lyase</keyword>
<proteinExistence type="predicted"/>
<dbReference type="Gene3D" id="3.40.640.10">
    <property type="entry name" value="Type I PLP-dependent aspartate aminotransferase-like (Major domain)"/>
    <property type="match status" value="1"/>
</dbReference>
<dbReference type="Proteomes" id="UP000199301">
    <property type="component" value="Unassembled WGS sequence"/>
</dbReference>
<gene>
    <name evidence="2" type="ORF">SAMN04489718_1773</name>
</gene>
<dbReference type="PANTHER" id="PTHR43586">
    <property type="entry name" value="CYSTEINE DESULFURASE"/>
    <property type="match status" value="1"/>
</dbReference>
<dbReference type="STRING" id="995062.SAMN04489718_1773"/>
<evidence type="ECO:0000259" key="1">
    <source>
        <dbReference type="Pfam" id="PF00266"/>
    </source>
</evidence>
<reference evidence="3" key="1">
    <citation type="submission" date="2016-10" db="EMBL/GenBank/DDBJ databases">
        <authorList>
            <person name="Varghese N."/>
            <person name="Submissions S."/>
        </authorList>
    </citation>
    <scope>NUCLEOTIDE SEQUENCE [LARGE SCALE GENOMIC DNA]</scope>
    <source>
        <strain evidence="3">DSM 45459</strain>
    </source>
</reference>
<sequence>MREAFGASFGVEPGYLNTAGIGVPPDFVAESLHAAITRWSEGRISAAEFDEPVARAKEGFAELVGVPRERVTAGSSVSQLVGMVAAGVAAGTSVLVVEREFTSVTFPFAVQRDRGVRVTEVPPDRLLEAVPEHDVVAVSLVQSADGRVFRPEELRAVAERHGVRVLLDVSQAAGWMPLELEWADWVVGCGYKWLMAPRGAAWLATRPEVLELQRAHGANWYAGQDPWSNLYGLPLRLAEGAGAFDASPDWFAQLGAAAALDWLRTVDLPAVREHCMELAGTLCAELEVPSPDSPIVALDATHASAELSAAGVCCTARDGRLRLAFHLYNTEDDVRLVSEALRRSSSAPLR</sequence>